<evidence type="ECO:0000256" key="1">
    <source>
        <dbReference type="ARBA" id="ARBA00001936"/>
    </source>
</evidence>
<organism evidence="9 10">
    <name type="scientific">Circinella minor</name>
    <dbReference type="NCBI Taxonomy" id="1195481"/>
    <lineage>
        <taxon>Eukaryota</taxon>
        <taxon>Fungi</taxon>
        <taxon>Fungi incertae sedis</taxon>
        <taxon>Mucoromycota</taxon>
        <taxon>Mucoromycotina</taxon>
        <taxon>Mucoromycetes</taxon>
        <taxon>Mucorales</taxon>
        <taxon>Lichtheimiaceae</taxon>
        <taxon>Circinella</taxon>
    </lineage>
</organism>
<gene>
    <name evidence="9" type="ORF">INT45_007191</name>
</gene>
<comment type="similarity">
    <text evidence="2">Belongs to the DNA polymerase type-B-like family.</text>
</comment>
<dbReference type="GO" id="GO:0031499">
    <property type="term" value="C:TRAMP complex"/>
    <property type="evidence" value="ECO:0007669"/>
    <property type="project" value="TreeGrafter"/>
</dbReference>
<dbReference type="Pfam" id="PF22600">
    <property type="entry name" value="MTPAP-like_central"/>
    <property type="match status" value="1"/>
</dbReference>
<dbReference type="EMBL" id="JAEPRB010000090">
    <property type="protein sequence ID" value="KAG2222174.1"/>
    <property type="molecule type" value="Genomic_DNA"/>
</dbReference>
<dbReference type="Pfam" id="PF03828">
    <property type="entry name" value="PAP_assoc"/>
    <property type="match status" value="1"/>
</dbReference>
<dbReference type="InterPro" id="IPR054708">
    <property type="entry name" value="MTPAP-like_central"/>
</dbReference>
<proteinExistence type="inferred from homology"/>
<dbReference type="OrthoDB" id="273917at2759"/>
<evidence type="ECO:0000313" key="9">
    <source>
        <dbReference type="EMBL" id="KAG2222174.1"/>
    </source>
</evidence>
<feature type="domain" description="PAP-associated" evidence="7">
    <location>
        <begin position="263"/>
        <end position="320"/>
    </location>
</feature>
<keyword evidence="6" id="KW-0460">Magnesium</keyword>
<feature type="domain" description="Poly(A) RNA polymerase mitochondrial-like central palm" evidence="8">
    <location>
        <begin position="78"/>
        <end position="200"/>
    </location>
</feature>
<dbReference type="Gene3D" id="3.30.460.10">
    <property type="entry name" value="Beta Polymerase, domain 2"/>
    <property type="match status" value="1"/>
</dbReference>
<dbReference type="GO" id="GO:0046872">
    <property type="term" value="F:metal ion binding"/>
    <property type="evidence" value="ECO:0007669"/>
    <property type="project" value="UniProtKB-KW"/>
</dbReference>
<dbReference type="GO" id="GO:0003729">
    <property type="term" value="F:mRNA binding"/>
    <property type="evidence" value="ECO:0007669"/>
    <property type="project" value="TreeGrafter"/>
</dbReference>
<evidence type="ECO:0000256" key="2">
    <source>
        <dbReference type="ARBA" id="ARBA00008593"/>
    </source>
</evidence>
<keyword evidence="10" id="KW-1185">Reference proteome</keyword>
<dbReference type="SUPFAM" id="SSF81301">
    <property type="entry name" value="Nucleotidyltransferase"/>
    <property type="match status" value="1"/>
</dbReference>
<comment type="caution">
    <text evidence="9">The sequence shown here is derived from an EMBL/GenBank/DDBJ whole genome shotgun (WGS) entry which is preliminary data.</text>
</comment>
<dbReference type="GO" id="GO:0005730">
    <property type="term" value="C:nucleolus"/>
    <property type="evidence" value="ECO:0007669"/>
    <property type="project" value="TreeGrafter"/>
</dbReference>
<reference evidence="9 10" key="1">
    <citation type="submission" date="2020-12" db="EMBL/GenBank/DDBJ databases">
        <title>Metabolic potential, ecology and presence of endohyphal bacteria is reflected in genomic diversity of Mucoromycotina.</title>
        <authorList>
            <person name="Muszewska A."/>
            <person name="Okrasinska A."/>
            <person name="Steczkiewicz K."/>
            <person name="Drgas O."/>
            <person name="Orlowska M."/>
            <person name="Perlinska-Lenart U."/>
            <person name="Aleksandrzak-Piekarczyk T."/>
            <person name="Szatraj K."/>
            <person name="Zielenkiewicz U."/>
            <person name="Pilsyk S."/>
            <person name="Malc E."/>
            <person name="Mieczkowski P."/>
            <person name="Kruszewska J.S."/>
            <person name="Biernat P."/>
            <person name="Pawlowska J."/>
        </authorList>
    </citation>
    <scope>NUCLEOTIDE SEQUENCE [LARGE SCALE GENOMIC DNA]</scope>
    <source>
        <strain evidence="9 10">CBS 142.35</strain>
    </source>
</reference>
<evidence type="ECO:0000259" key="8">
    <source>
        <dbReference type="Pfam" id="PF22600"/>
    </source>
</evidence>
<dbReference type="CDD" id="cd05402">
    <property type="entry name" value="NT_PAP_TUTase"/>
    <property type="match status" value="1"/>
</dbReference>
<evidence type="ECO:0000259" key="7">
    <source>
        <dbReference type="Pfam" id="PF03828"/>
    </source>
</evidence>
<protein>
    <recommendedName>
        <fullName evidence="3">polynucleotide adenylyltransferase</fullName>
        <ecNumber evidence="3">2.7.7.19</ecNumber>
    </recommendedName>
</protein>
<dbReference type="PANTHER" id="PTHR23092:SF15">
    <property type="entry name" value="INACTIVE NON-CANONICAL POLY(A) RNA POLYMERASE PROTEIN TRF4-2-RELATED"/>
    <property type="match status" value="1"/>
</dbReference>
<evidence type="ECO:0000256" key="6">
    <source>
        <dbReference type="ARBA" id="ARBA00022842"/>
    </source>
</evidence>
<dbReference type="EC" id="2.7.7.19" evidence="3"/>
<dbReference type="GO" id="GO:1990817">
    <property type="term" value="F:poly(A) RNA polymerase activity"/>
    <property type="evidence" value="ECO:0007669"/>
    <property type="project" value="UniProtKB-EC"/>
</dbReference>
<dbReference type="InterPro" id="IPR043519">
    <property type="entry name" value="NT_sf"/>
</dbReference>
<accession>A0A8H7VPF6</accession>
<dbReference type="GO" id="GO:0043634">
    <property type="term" value="P:polyadenylation-dependent ncRNA catabolic process"/>
    <property type="evidence" value="ECO:0007669"/>
    <property type="project" value="TreeGrafter"/>
</dbReference>
<dbReference type="Proteomes" id="UP000646827">
    <property type="component" value="Unassembled WGS sequence"/>
</dbReference>
<sequence length="415" mass="46799">MTVTSLSANDDFISLNFDDLSTADTGADSLNINNSRKRKRLQDEEDDNDNQPDLSLFPWFPFKRSGTSSPRPSVKKILENETSSLLAYLEPTKAESRMREYLIHKIRTVVKEIAPFAAVEVFGSFSTNLYLPNSDIDIVIQDKLRLSPIARALERAGVCSNPLVIQKASVPVIKLEDSLTGIKVDITLDSNSGIKSANCINKMIRQQPGLRPLTLLIKLFLSLRKHNEVFTGGLGGYAIVCMVMNFLQMHPKVAAGEIDPLENIGTLLLDFLQLYGISFQMEDLGISVNKKGSYYGKSRYIKSKNGKPIFAIRDPMDRENDLGMKSYNAMYICKAFRSAYMLMTHRAFELEKMLSKNMLNPNQSNGIQLSILSKVFYIPRDMEQLRETMIDVYSNHLWSGEEAAESFDWDDSELA</sequence>
<keyword evidence="4" id="KW-0808">Transferase</keyword>
<dbReference type="Gene3D" id="1.10.1410.10">
    <property type="match status" value="1"/>
</dbReference>
<dbReference type="FunFam" id="3.30.460.10:FF:000006">
    <property type="entry name" value="non-canonical poly(A) RNA polymerase PAPD5"/>
    <property type="match status" value="1"/>
</dbReference>
<evidence type="ECO:0000256" key="3">
    <source>
        <dbReference type="ARBA" id="ARBA00012388"/>
    </source>
</evidence>
<name>A0A8H7VPF6_9FUNG</name>
<dbReference type="InterPro" id="IPR002058">
    <property type="entry name" value="PAP_assoc"/>
</dbReference>
<evidence type="ECO:0000256" key="5">
    <source>
        <dbReference type="ARBA" id="ARBA00022723"/>
    </source>
</evidence>
<keyword evidence="5" id="KW-0479">Metal-binding</keyword>
<dbReference type="PANTHER" id="PTHR23092">
    <property type="entry name" value="POLY(A) RNA POLYMERASE"/>
    <property type="match status" value="1"/>
</dbReference>
<evidence type="ECO:0000256" key="4">
    <source>
        <dbReference type="ARBA" id="ARBA00022679"/>
    </source>
</evidence>
<dbReference type="GO" id="GO:0010605">
    <property type="term" value="P:negative regulation of macromolecule metabolic process"/>
    <property type="evidence" value="ECO:0007669"/>
    <property type="project" value="UniProtKB-ARBA"/>
</dbReference>
<comment type="cofactor">
    <cofactor evidence="1">
        <name>Mn(2+)</name>
        <dbReference type="ChEBI" id="CHEBI:29035"/>
    </cofactor>
</comment>
<dbReference type="GO" id="GO:0031123">
    <property type="term" value="P:RNA 3'-end processing"/>
    <property type="evidence" value="ECO:0007669"/>
    <property type="project" value="TreeGrafter"/>
</dbReference>
<evidence type="ECO:0000313" key="10">
    <source>
        <dbReference type="Proteomes" id="UP000646827"/>
    </source>
</evidence>
<dbReference type="InterPro" id="IPR045862">
    <property type="entry name" value="Trf4-like"/>
</dbReference>
<dbReference type="SUPFAM" id="SSF81631">
    <property type="entry name" value="PAP/OAS1 substrate-binding domain"/>
    <property type="match status" value="1"/>
</dbReference>
<dbReference type="AlphaFoldDB" id="A0A8H7VPF6"/>